<dbReference type="InterPro" id="IPR020449">
    <property type="entry name" value="Tscrpt_reg_AraC-type_HTH"/>
</dbReference>
<dbReference type="PRINTS" id="PR00032">
    <property type="entry name" value="HTHARAC"/>
</dbReference>
<evidence type="ECO:0000256" key="1">
    <source>
        <dbReference type="ARBA" id="ARBA00023015"/>
    </source>
</evidence>
<keyword evidence="1" id="KW-0805">Transcription regulation</keyword>
<dbReference type="SUPFAM" id="SSF46689">
    <property type="entry name" value="Homeodomain-like"/>
    <property type="match status" value="1"/>
</dbReference>
<proteinExistence type="predicted"/>
<dbReference type="PROSITE" id="PS00041">
    <property type="entry name" value="HTH_ARAC_FAMILY_1"/>
    <property type="match status" value="1"/>
</dbReference>
<evidence type="ECO:0000259" key="5">
    <source>
        <dbReference type="PROSITE" id="PS01124"/>
    </source>
</evidence>
<dbReference type="Gene3D" id="1.10.10.60">
    <property type="entry name" value="Homeodomain-like"/>
    <property type="match status" value="1"/>
</dbReference>
<evidence type="ECO:0000256" key="4">
    <source>
        <dbReference type="SAM" id="MobiDB-lite"/>
    </source>
</evidence>
<dbReference type="Pfam" id="PF12833">
    <property type="entry name" value="HTH_18"/>
    <property type="match status" value="1"/>
</dbReference>
<dbReference type="Proteomes" id="UP001433071">
    <property type="component" value="Unassembled WGS sequence"/>
</dbReference>
<comment type="caution">
    <text evidence="6">The sequence shown here is derived from an EMBL/GenBank/DDBJ whole genome shotgun (WGS) entry which is preliminary data.</text>
</comment>
<evidence type="ECO:0000313" key="7">
    <source>
        <dbReference type="Proteomes" id="UP001433071"/>
    </source>
</evidence>
<name>A0ABV1Z4Q0_9HYPH</name>
<feature type="region of interest" description="Disordered" evidence="4">
    <location>
        <begin position="317"/>
        <end position="337"/>
    </location>
</feature>
<feature type="domain" description="HTH araC/xylS-type" evidence="5">
    <location>
        <begin position="209"/>
        <end position="310"/>
    </location>
</feature>
<dbReference type="InterPro" id="IPR009057">
    <property type="entry name" value="Homeodomain-like_sf"/>
</dbReference>
<keyword evidence="3" id="KW-0804">Transcription</keyword>
<organism evidence="6 7">
    <name type="scientific">Mesorhizobium caraganae</name>
    <dbReference type="NCBI Taxonomy" id="483206"/>
    <lineage>
        <taxon>Bacteria</taxon>
        <taxon>Pseudomonadati</taxon>
        <taxon>Pseudomonadota</taxon>
        <taxon>Alphaproteobacteria</taxon>
        <taxon>Hyphomicrobiales</taxon>
        <taxon>Phyllobacteriaceae</taxon>
        <taxon>Mesorhizobium</taxon>
    </lineage>
</organism>
<dbReference type="EMBL" id="JAMYQB010000021">
    <property type="protein sequence ID" value="MER9406920.1"/>
    <property type="molecule type" value="Genomic_DNA"/>
</dbReference>
<dbReference type="PROSITE" id="PS01124">
    <property type="entry name" value="HTH_ARAC_FAMILY_2"/>
    <property type="match status" value="1"/>
</dbReference>
<evidence type="ECO:0000256" key="3">
    <source>
        <dbReference type="ARBA" id="ARBA00023163"/>
    </source>
</evidence>
<dbReference type="PANTHER" id="PTHR46796">
    <property type="entry name" value="HTH-TYPE TRANSCRIPTIONAL ACTIVATOR RHAS-RELATED"/>
    <property type="match status" value="1"/>
</dbReference>
<dbReference type="InterPro" id="IPR018062">
    <property type="entry name" value="HTH_AraC-typ_CS"/>
</dbReference>
<dbReference type="RefSeq" id="WP_352560386.1">
    <property type="nucleotide sequence ID" value="NZ_JAMYQB010000021.1"/>
</dbReference>
<evidence type="ECO:0000256" key="2">
    <source>
        <dbReference type="ARBA" id="ARBA00023125"/>
    </source>
</evidence>
<gene>
    <name evidence="6" type="ORF">NKI36_23070</name>
</gene>
<dbReference type="SMART" id="SM00342">
    <property type="entry name" value="HTH_ARAC"/>
    <property type="match status" value="1"/>
</dbReference>
<accession>A0ABV1Z4Q0</accession>
<dbReference type="Pfam" id="PF14525">
    <property type="entry name" value="AraC_binding_2"/>
    <property type="match status" value="1"/>
</dbReference>
<keyword evidence="2" id="KW-0238">DNA-binding</keyword>
<keyword evidence="7" id="KW-1185">Reference proteome</keyword>
<protein>
    <submittedName>
        <fullName evidence="6">Helix-turn-helix domain-containing protein</fullName>
    </submittedName>
</protein>
<dbReference type="PANTHER" id="PTHR46796:SF6">
    <property type="entry name" value="ARAC SUBFAMILY"/>
    <property type="match status" value="1"/>
</dbReference>
<reference evidence="6 7" key="1">
    <citation type="journal article" date="2024" name="Proc. Natl. Acad. Sci. U.S.A.">
        <title>The evolutionary genomics of adaptation to stress in wild rhizobium bacteria.</title>
        <authorList>
            <person name="Kehlet-Delgado H."/>
            <person name="Montoya A.P."/>
            <person name="Jensen K.T."/>
            <person name="Wendlandt C.E."/>
            <person name="Dexheimer C."/>
            <person name="Roberts M."/>
            <person name="Torres Martinez L."/>
            <person name="Friesen M.L."/>
            <person name="Griffitts J.S."/>
            <person name="Porter S.S."/>
        </authorList>
    </citation>
    <scope>NUCLEOTIDE SEQUENCE [LARGE SCALE GENOMIC DNA]</scope>
    <source>
        <strain evidence="6 7">M0641</strain>
    </source>
</reference>
<feature type="compositionally biased region" description="Polar residues" evidence="4">
    <location>
        <begin position="326"/>
        <end position="337"/>
    </location>
</feature>
<dbReference type="InterPro" id="IPR035418">
    <property type="entry name" value="AraC-bd_2"/>
</dbReference>
<sequence>MTTRPSEFADARFSSAKWPRAEWRGVYCDLLRRVVTEMDFNVAEEKLSDATILRLPGVGVSDSRTTAFRTTRSRAMAKGTDDYIFFMCLEGAATFSHLGRETSIEAGQAILLSSCDPHVIERAMSHHLFITIPKAALGPMAANADAALMTPISCVGEKFSLLASYVRLLMQEPDLAANYIQDLVAVSIGATQEATEVAAGRGIRAARLRAIKADIESNLASGDVSSDALAGRHRVSPRYIRKLFEGEGTSLSQFVLGRRLALVCRKLADPRLAHRTIGAIAFDAGFGDLSTFNHAFRRHFGMTPSEARQSVAVQHAPLEPGGRTGQARQSATGEAAT</sequence>
<dbReference type="InterPro" id="IPR050204">
    <property type="entry name" value="AraC_XylS_family_regulators"/>
</dbReference>
<dbReference type="InterPro" id="IPR018060">
    <property type="entry name" value="HTH_AraC"/>
</dbReference>
<evidence type="ECO:0000313" key="6">
    <source>
        <dbReference type="EMBL" id="MER9406920.1"/>
    </source>
</evidence>